<evidence type="ECO:0000313" key="3">
    <source>
        <dbReference type="Proteomes" id="UP000034457"/>
    </source>
</evidence>
<dbReference type="AlphaFoldDB" id="A0A0G0EY58"/>
<proteinExistence type="predicted"/>
<dbReference type="EMBL" id="LBQC01000021">
    <property type="protein sequence ID" value="KKP72082.1"/>
    <property type="molecule type" value="Genomic_DNA"/>
</dbReference>
<dbReference type="InterPro" id="IPR047140">
    <property type="entry name" value="LabA"/>
</dbReference>
<gene>
    <name evidence="2" type="ORF">UR68_C0021G0014</name>
</gene>
<organism evidence="2 3">
    <name type="scientific">Candidatus Roizmanbacteria bacterium GW2011_GWA2_35_19</name>
    <dbReference type="NCBI Taxonomy" id="1618478"/>
    <lineage>
        <taxon>Bacteria</taxon>
        <taxon>Candidatus Roizmaniibacteriota</taxon>
    </lineage>
</organism>
<dbReference type="InterPro" id="IPR021139">
    <property type="entry name" value="NYN"/>
</dbReference>
<feature type="domain" description="NYN" evidence="1">
    <location>
        <begin position="7"/>
        <end position="156"/>
    </location>
</feature>
<dbReference type="GO" id="GO:0004540">
    <property type="term" value="F:RNA nuclease activity"/>
    <property type="evidence" value="ECO:0007669"/>
    <property type="project" value="InterPro"/>
</dbReference>
<dbReference type="PANTHER" id="PTHR35458">
    <property type="entry name" value="SLR0755 PROTEIN"/>
    <property type="match status" value="1"/>
</dbReference>
<dbReference type="PANTHER" id="PTHR35458:SF2">
    <property type="entry name" value="SLR0755 PROTEIN"/>
    <property type="match status" value="1"/>
</dbReference>
<reference evidence="2 3" key="1">
    <citation type="journal article" date="2015" name="Nature">
        <title>rRNA introns, odd ribosomes, and small enigmatic genomes across a large radiation of phyla.</title>
        <authorList>
            <person name="Brown C.T."/>
            <person name="Hug L.A."/>
            <person name="Thomas B.C."/>
            <person name="Sharon I."/>
            <person name="Castelle C.J."/>
            <person name="Singh A."/>
            <person name="Wilkins M.J."/>
            <person name="Williams K.H."/>
            <person name="Banfield J.F."/>
        </authorList>
    </citation>
    <scope>NUCLEOTIDE SEQUENCE [LARGE SCALE GENOMIC DNA]</scope>
</reference>
<comment type="caution">
    <text evidence="2">The sequence shown here is derived from an EMBL/GenBank/DDBJ whole genome shotgun (WGS) entry which is preliminary data.</text>
</comment>
<protein>
    <recommendedName>
        <fullName evidence="1">NYN domain-containing protein</fullName>
    </recommendedName>
</protein>
<evidence type="ECO:0000313" key="2">
    <source>
        <dbReference type="EMBL" id="KKP72082.1"/>
    </source>
</evidence>
<dbReference type="Gene3D" id="3.40.50.1010">
    <property type="entry name" value="5'-nuclease"/>
    <property type="match status" value="1"/>
</dbReference>
<dbReference type="Proteomes" id="UP000034457">
    <property type="component" value="Unassembled WGS sequence"/>
</dbReference>
<dbReference type="CDD" id="cd10911">
    <property type="entry name" value="PIN_LabA"/>
    <property type="match status" value="1"/>
</dbReference>
<name>A0A0G0EY58_9BACT</name>
<sequence>MIKPRSKVYIDGANIFYTQKNIGWSIDWVKMKRYLKNSYNILEIRYYTGIKKNDFKMAKYLNYFDHIGIATVTKSLKRIKTNQGYIYKSNFDVEMTVDILLDRTEVDVLILFSGDSDFHYLVKRLKDLGKLVIIVSSRRMLSWELKLIAHKYIFIEDINIIHSQFSFFNLQFSISFHLTIYQ</sequence>
<evidence type="ECO:0000259" key="1">
    <source>
        <dbReference type="Pfam" id="PF01936"/>
    </source>
</evidence>
<dbReference type="Pfam" id="PF01936">
    <property type="entry name" value="NYN"/>
    <property type="match status" value="1"/>
</dbReference>
<accession>A0A0G0EY58</accession>
<dbReference type="STRING" id="1618478.UR68_C0021G0014"/>